<keyword evidence="2" id="KW-1185">Reference proteome</keyword>
<evidence type="ECO:0000313" key="2">
    <source>
        <dbReference type="Proteomes" id="UP001176468"/>
    </source>
</evidence>
<dbReference type="RefSeq" id="WP_304562209.1">
    <property type="nucleotide sequence ID" value="NZ_JAUQSZ010000011.1"/>
</dbReference>
<protein>
    <submittedName>
        <fullName evidence="1">Tail tape measure protein</fullName>
    </submittedName>
</protein>
<organism evidence="1 2">
    <name type="scientific">Sphingomonas immobilis</name>
    <dbReference type="NCBI Taxonomy" id="3063997"/>
    <lineage>
        <taxon>Bacteria</taxon>
        <taxon>Pseudomonadati</taxon>
        <taxon>Pseudomonadota</taxon>
        <taxon>Alphaproteobacteria</taxon>
        <taxon>Sphingomonadales</taxon>
        <taxon>Sphingomonadaceae</taxon>
        <taxon>Sphingomonas</taxon>
    </lineage>
</organism>
<reference evidence="1" key="1">
    <citation type="submission" date="2023-07" db="EMBL/GenBank/DDBJ databases">
        <authorList>
            <person name="Kim M.K."/>
        </authorList>
    </citation>
    <scope>NUCLEOTIDE SEQUENCE</scope>
    <source>
        <strain evidence="1">CA1-15</strain>
    </source>
</reference>
<comment type="caution">
    <text evidence="1">The sequence shown here is derived from an EMBL/GenBank/DDBJ whole genome shotgun (WGS) entry which is preliminary data.</text>
</comment>
<dbReference type="EMBL" id="JAUQSZ010000011">
    <property type="protein sequence ID" value="MDO7843749.1"/>
    <property type="molecule type" value="Genomic_DNA"/>
</dbReference>
<accession>A0ABT9A1P3</accession>
<dbReference type="Proteomes" id="UP001176468">
    <property type="component" value="Unassembled WGS sequence"/>
</dbReference>
<gene>
    <name evidence="1" type="ORF">Q5H94_15560</name>
</gene>
<proteinExistence type="predicted"/>
<sequence length="187" mass="18125">MDEEIERLVISVRADTAGFARDVADMRASLDGPLAAGADRAGAAIENALVRAAKTGSLGFEDLRKVALSVLGDIASAAIRGGIDAILGGGGGSGGGLLSALGGLFGAPGRATGGPVSPMRPYWVGERGPELFVPTASGSVMAAGGSGGAREVRVAITVNAASGEGGAALAASSRQVARAVKAALGQG</sequence>
<evidence type="ECO:0000313" key="1">
    <source>
        <dbReference type="EMBL" id="MDO7843749.1"/>
    </source>
</evidence>
<name>A0ABT9A1P3_9SPHN</name>